<keyword evidence="2" id="KW-0645">Protease</keyword>
<keyword evidence="5" id="KW-1185">Reference proteome</keyword>
<dbReference type="GO" id="GO:0009003">
    <property type="term" value="F:signal peptidase activity"/>
    <property type="evidence" value="ECO:0007669"/>
    <property type="project" value="UniProtKB-EC"/>
</dbReference>
<dbReference type="SUPFAM" id="SSF51306">
    <property type="entry name" value="LexA/Signal peptidase"/>
    <property type="match status" value="1"/>
</dbReference>
<gene>
    <name evidence="4" type="ORF">BC351_05860</name>
</gene>
<evidence type="ECO:0000256" key="1">
    <source>
        <dbReference type="ARBA" id="ARBA00004401"/>
    </source>
</evidence>
<comment type="subcellular location">
    <subcellularLocation>
        <location evidence="1">Cell membrane</location>
        <topology evidence="1">Single-pass type II membrane protein</topology>
    </subcellularLocation>
    <subcellularLocation>
        <location evidence="2">Membrane</location>
        <topology evidence="2">Single-pass type II membrane protein</topology>
    </subcellularLocation>
</comment>
<proteinExistence type="inferred from homology"/>
<dbReference type="PROSITE" id="PS51257">
    <property type="entry name" value="PROKAR_LIPOPROTEIN"/>
    <property type="match status" value="1"/>
</dbReference>
<name>A0A1V4HEY6_9BACL</name>
<sequence>MKRLLFTALLVILLSSCSEKVVDDKITTEAISKVPPEIGTTISPMSDAMDRGQHDLSRNVVVDVSHYKTHSVARGDIVCYEDNIVSRVVGLPNEKIKISNGQIYIGGAKLDAFYGSAHIRGYDYEHFKGSDLEEKAKETLIEEIFKKGMKEITVGSNEVFVIGDDWSRSNNSTFRSLAMKDLRGKVVGVSK</sequence>
<dbReference type="RefSeq" id="WP_079415453.1">
    <property type="nucleotide sequence ID" value="NZ_MBTG01000023.1"/>
</dbReference>
<dbReference type="STRING" id="1469647.BC351_05860"/>
<comment type="catalytic activity">
    <reaction evidence="2">
        <text>Cleavage of hydrophobic, N-terminal signal or leader sequences from secreted and periplasmic proteins.</text>
        <dbReference type="EC" id="3.4.21.89"/>
    </reaction>
</comment>
<dbReference type="Pfam" id="PF10502">
    <property type="entry name" value="Peptidase_S26"/>
    <property type="match status" value="1"/>
</dbReference>
<comment type="caution">
    <text evidence="4">The sequence shown here is derived from an EMBL/GenBank/DDBJ whole genome shotgun (WGS) entry which is preliminary data.</text>
</comment>
<evidence type="ECO:0000256" key="2">
    <source>
        <dbReference type="RuleBase" id="RU362042"/>
    </source>
</evidence>
<dbReference type="NCBIfam" id="TIGR02227">
    <property type="entry name" value="sigpep_I_bact"/>
    <property type="match status" value="1"/>
</dbReference>
<dbReference type="InterPro" id="IPR036286">
    <property type="entry name" value="LexA/Signal_pep-like_sf"/>
</dbReference>
<evidence type="ECO:0000259" key="3">
    <source>
        <dbReference type="Pfam" id="PF10502"/>
    </source>
</evidence>
<dbReference type="Gene3D" id="2.10.109.10">
    <property type="entry name" value="Umud Fragment, subunit A"/>
    <property type="match status" value="1"/>
</dbReference>
<dbReference type="OrthoDB" id="2427065at2"/>
<feature type="domain" description="Peptidase S26" evidence="3">
    <location>
        <begin position="59"/>
        <end position="187"/>
    </location>
</feature>
<comment type="similarity">
    <text evidence="2">Belongs to the peptidase S26 family.</text>
</comment>
<dbReference type="AlphaFoldDB" id="A0A1V4HEY6"/>
<protein>
    <recommendedName>
        <fullName evidence="2">Signal peptidase I</fullName>
        <ecNumber evidence="2">3.4.21.89</ecNumber>
    </recommendedName>
</protein>
<dbReference type="Proteomes" id="UP000190626">
    <property type="component" value="Unassembled WGS sequence"/>
</dbReference>
<dbReference type="GO" id="GO:0004252">
    <property type="term" value="F:serine-type endopeptidase activity"/>
    <property type="evidence" value="ECO:0007669"/>
    <property type="project" value="InterPro"/>
</dbReference>
<dbReference type="InterPro" id="IPR000223">
    <property type="entry name" value="Pept_S26A_signal_pept_1"/>
</dbReference>
<dbReference type="GO" id="GO:0005886">
    <property type="term" value="C:plasma membrane"/>
    <property type="evidence" value="ECO:0007669"/>
    <property type="project" value="UniProtKB-SubCell"/>
</dbReference>
<dbReference type="InterPro" id="IPR019533">
    <property type="entry name" value="Peptidase_S26"/>
</dbReference>
<organism evidence="4 5">
    <name type="scientific">Paenibacillus ferrarius</name>
    <dbReference type="NCBI Taxonomy" id="1469647"/>
    <lineage>
        <taxon>Bacteria</taxon>
        <taxon>Bacillati</taxon>
        <taxon>Bacillota</taxon>
        <taxon>Bacilli</taxon>
        <taxon>Bacillales</taxon>
        <taxon>Paenibacillaceae</taxon>
        <taxon>Paenibacillus</taxon>
    </lineage>
</organism>
<evidence type="ECO:0000313" key="4">
    <source>
        <dbReference type="EMBL" id="OPH53388.1"/>
    </source>
</evidence>
<dbReference type="EC" id="3.4.21.89" evidence="2"/>
<dbReference type="GO" id="GO:0006465">
    <property type="term" value="P:signal peptide processing"/>
    <property type="evidence" value="ECO:0007669"/>
    <property type="project" value="InterPro"/>
</dbReference>
<keyword evidence="2" id="KW-0378">Hydrolase</keyword>
<evidence type="ECO:0000313" key="5">
    <source>
        <dbReference type="Proteomes" id="UP000190626"/>
    </source>
</evidence>
<dbReference type="EMBL" id="MBTG01000023">
    <property type="protein sequence ID" value="OPH53388.1"/>
    <property type="molecule type" value="Genomic_DNA"/>
</dbReference>
<reference evidence="5" key="1">
    <citation type="submission" date="2016-07" db="EMBL/GenBank/DDBJ databases">
        <authorList>
            <person name="Florea S."/>
            <person name="Webb J.S."/>
            <person name="Jaromczyk J."/>
            <person name="Schardl C.L."/>
        </authorList>
    </citation>
    <scope>NUCLEOTIDE SEQUENCE [LARGE SCALE GENOMIC DNA]</scope>
    <source>
        <strain evidence="5">CY1</strain>
    </source>
</reference>
<accession>A0A1V4HEY6</accession>